<reference evidence="1" key="1">
    <citation type="submission" date="2021-03" db="EMBL/GenBank/DDBJ databases">
        <title>Draft genome sequence of rust myrtle Austropuccinia psidii MF-1, a brazilian biotype.</title>
        <authorList>
            <person name="Quecine M.C."/>
            <person name="Pachon D.M.R."/>
            <person name="Bonatelli M.L."/>
            <person name="Correr F.H."/>
            <person name="Franceschini L.M."/>
            <person name="Leite T.F."/>
            <person name="Margarido G.R.A."/>
            <person name="Almeida C.A."/>
            <person name="Ferrarezi J.A."/>
            <person name="Labate C.A."/>
        </authorList>
    </citation>
    <scope>NUCLEOTIDE SEQUENCE</scope>
    <source>
        <strain evidence="1">MF-1</strain>
    </source>
</reference>
<organism evidence="1 2">
    <name type="scientific">Austropuccinia psidii MF-1</name>
    <dbReference type="NCBI Taxonomy" id="1389203"/>
    <lineage>
        <taxon>Eukaryota</taxon>
        <taxon>Fungi</taxon>
        <taxon>Dikarya</taxon>
        <taxon>Basidiomycota</taxon>
        <taxon>Pucciniomycotina</taxon>
        <taxon>Pucciniomycetes</taxon>
        <taxon>Pucciniales</taxon>
        <taxon>Sphaerophragmiaceae</taxon>
        <taxon>Austropuccinia</taxon>
    </lineage>
</organism>
<accession>A0A9Q3JLM4</accession>
<sequence length="105" mass="11940">MKHDLIDVLYTYNNSCSSGNAHLGAIKVDAFNVTLNIDRPYPPEIRRPAYPTSPRARGALEKHVQEFIQLGVPRNVGYNEEFELTTPAIIAWHDDISRIVEILKH</sequence>
<dbReference type="AlphaFoldDB" id="A0A9Q3JLM4"/>
<protein>
    <submittedName>
        <fullName evidence="1">Uncharacterized protein</fullName>
    </submittedName>
</protein>
<proteinExistence type="predicted"/>
<gene>
    <name evidence="1" type="ORF">O181_103687</name>
</gene>
<keyword evidence="2" id="KW-1185">Reference proteome</keyword>
<name>A0A9Q3JLM4_9BASI</name>
<evidence type="ECO:0000313" key="1">
    <source>
        <dbReference type="EMBL" id="MBW0563972.1"/>
    </source>
</evidence>
<evidence type="ECO:0000313" key="2">
    <source>
        <dbReference type="Proteomes" id="UP000765509"/>
    </source>
</evidence>
<dbReference type="EMBL" id="AVOT02075098">
    <property type="protein sequence ID" value="MBW0563972.1"/>
    <property type="molecule type" value="Genomic_DNA"/>
</dbReference>
<dbReference type="Proteomes" id="UP000765509">
    <property type="component" value="Unassembled WGS sequence"/>
</dbReference>
<comment type="caution">
    <text evidence="1">The sequence shown here is derived from an EMBL/GenBank/DDBJ whole genome shotgun (WGS) entry which is preliminary data.</text>
</comment>